<evidence type="ECO:0000313" key="2">
    <source>
        <dbReference type="Proteomes" id="UP000270296"/>
    </source>
</evidence>
<gene>
    <name evidence="1" type="ORF">SBAD_LOCUS11058</name>
</gene>
<dbReference type="EMBL" id="UZAM01015005">
    <property type="protein sequence ID" value="VDP36767.1"/>
    <property type="molecule type" value="Genomic_DNA"/>
</dbReference>
<dbReference type="Proteomes" id="UP000270296">
    <property type="component" value="Unassembled WGS sequence"/>
</dbReference>
<reference evidence="1 2" key="1">
    <citation type="submission" date="2018-11" db="EMBL/GenBank/DDBJ databases">
        <authorList>
            <consortium name="Pathogen Informatics"/>
        </authorList>
    </citation>
    <scope>NUCLEOTIDE SEQUENCE [LARGE SCALE GENOMIC DNA]</scope>
</reference>
<accession>A0A3P8C964</accession>
<dbReference type="PANTHER" id="PTHR12997:SF5">
    <property type="entry name" value="ENDONUCLEASE_EXONUCLEASE_PHOSPHATASE FAMILY PROTEIN"/>
    <property type="match status" value="1"/>
</dbReference>
<dbReference type="AlphaFoldDB" id="A0A3P8C964"/>
<dbReference type="GO" id="GO:0004445">
    <property type="term" value="F:inositol-polyphosphate 5-phosphatase activity"/>
    <property type="evidence" value="ECO:0007669"/>
    <property type="project" value="InterPro"/>
</dbReference>
<organism evidence="1 2">
    <name type="scientific">Soboliphyme baturini</name>
    <dbReference type="NCBI Taxonomy" id="241478"/>
    <lineage>
        <taxon>Eukaryota</taxon>
        <taxon>Metazoa</taxon>
        <taxon>Ecdysozoa</taxon>
        <taxon>Nematoda</taxon>
        <taxon>Enoplea</taxon>
        <taxon>Dorylaimia</taxon>
        <taxon>Dioctophymatida</taxon>
        <taxon>Dioctophymatoidea</taxon>
        <taxon>Soboliphymatidae</taxon>
        <taxon>Soboliphyme</taxon>
    </lineage>
</organism>
<evidence type="ECO:0000313" key="1">
    <source>
        <dbReference type="EMBL" id="VDP36767.1"/>
    </source>
</evidence>
<dbReference type="InterPro" id="IPR036691">
    <property type="entry name" value="Endo/exonu/phosph_ase_sf"/>
</dbReference>
<dbReference type="OrthoDB" id="5780965at2759"/>
<name>A0A3P8C964_9BILA</name>
<sequence>MIECCLSFSAEPILKSDLTLFAGNFNTSLDKAKLLNDQTLHNQAATTERRNSFGEIEHIFAMDGARRKIYNIDLNHFDFCDLHDWLFGTCNGQLIRKYDRELESYKGALYEANIYFPPTDPYAFNRKTESDEFLRNKCPAWRSRVFYNQLARDRIHYVSTNITFFITIMRTGEDLPHEAIESPVFVFQAHK</sequence>
<protein>
    <submittedName>
        <fullName evidence="1">Uncharacterized protein</fullName>
    </submittedName>
</protein>
<dbReference type="Gene3D" id="3.60.10.10">
    <property type="entry name" value="Endonuclease/exonuclease/phosphatase"/>
    <property type="match status" value="1"/>
</dbReference>
<dbReference type="InterPro" id="IPR039737">
    <property type="entry name" value="INPP5A"/>
</dbReference>
<dbReference type="PANTHER" id="PTHR12997">
    <property type="entry name" value="TYPE I INOSITOL-1,4,5-TRISPHOSPHATE 5-PHOSPHATASE"/>
    <property type="match status" value="1"/>
</dbReference>
<keyword evidence="2" id="KW-1185">Reference proteome</keyword>
<proteinExistence type="predicted"/>